<evidence type="ECO:0000256" key="4">
    <source>
        <dbReference type="ARBA" id="ARBA00023163"/>
    </source>
</evidence>
<evidence type="ECO:0000256" key="2">
    <source>
        <dbReference type="ARBA" id="ARBA00023015"/>
    </source>
</evidence>
<dbReference type="FunFam" id="1.10.10.10:FF:000038">
    <property type="entry name" value="Glycine cleavage system transcriptional activator"/>
    <property type="match status" value="1"/>
</dbReference>
<dbReference type="Pfam" id="PF00126">
    <property type="entry name" value="HTH_1"/>
    <property type="match status" value="1"/>
</dbReference>
<accession>A0A4R5PLX1</accession>
<proteinExistence type="inferred from homology"/>
<dbReference type="SUPFAM" id="SSF46785">
    <property type="entry name" value="Winged helix' DNA-binding domain"/>
    <property type="match status" value="1"/>
</dbReference>
<dbReference type="PANTHER" id="PTHR30537">
    <property type="entry name" value="HTH-TYPE TRANSCRIPTIONAL REGULATOR"/>
    <property type="match status" value="1"/>
</dbReference>
<name>A0A4R5PLX1_9HYPH</name>
<evidence type="ECO:0000256" key="3">
    <source>
        <dbReference type="ARBA" id="ARBA00023125"/>
    </source>
</evidence>
<dbReference type="PANTHER" id="PTHR30537:SF74">
    <property type="entry name" value="HTH-TYPE TRANSCRIPTIONAL REGULATOR TRPI"/>
    <property type="match status" value="1"/>
</dbReference>
<keyword evidence="7" id="KW-1185">Reference proteome</keyword>
<dbReference type="Proteomes" id="UP000295131">
    <property type="component" value="Unassembled WGS sequence"/>
</dbReference>
<dbReference type="OrthoDB" id="9807765at2"/>
<dbReference type="GO" id="GO:0003700">
    <property type="term" value="F:DNA-binding transcription factor activity"/>
    <property type="evidence" value="ECO:0007669"/>
    <property type="project" value="InterPro"/>
</dbReference>
<dbReference type="InterPro" id="IPR005119">
    <property type="entry name" value="LysR_subst-bd"/>
</dbReference>
<dbReference type="InterPro" id="IPR036388">
    <property type="entry name" value="WH-like_DNA-bd_sf"/>
</dbReference>
<dbReference type="GO" id="GO:0043565">
    <property type="term" value="F:sequence-specific DNA binding"/>
    <property type="evidence" value="ECO:0007669"/>
    <property type="project" value="TreeGrafter"/>
</dbReference>
<dbReference type="InterPro" id="IPR000847">
    <property type="entry name" value="LysR_HTH_N"/>
</dbReference>
<dbReference type="CDD" id="cd08432">
    <property type="entry name" value="PBP2_GcdR_TrpI_HvrB_AmpR_like"/>
    <property type="match status" value="1"/>
</dbReference>
<dbReference type="AlphaFoldDB" id="A0A4R5PLX1"/>
<keyword evidence="2" id="KW-0805">Transcription regulation</keyword>
<dbReference type="EMBL" id="SMSI01000001">
    <property type="protein sequence ID" value="TDH37952.1"/>
    <property type="molecule type" value="Genomic_DNA"/>
</dbReference>
<comment type="caution">
    <text evidence="6">The sequence shown here is derived from an EMBL/GenBank/DDBJ whole genome shotgun (WGS) entry which is preliminary data.</text>
</comment>
<dbReference type="Gene3D" id="1.10.10.10">
    <property type="entry name" value="Winged helix-like DNA-binding domain superfamily/Winged helix DNA-binding domain"/>
    <property type="match status" value="1"/>
</dbReference>
<dbReference type="PRINTS" id="PR00039">
    <property type="entry name" value="HTHLYSR"/>
</dbReference>
<protein>
    <submittedName>
        <fullName evidence="6">LysR family transcriptional regulator</fullName>
    </submittedName>
</protein>
<reference evidence="6 7" key="1">
    <citation type="journal article" date="2013" name="Int. J. Syst. Evol. Microbiol.">
        <title>Hoeflea suaedae sp. nov., an endophytic bacterium isolated from the root of the halophyte Suaeda maritima.</title>
        <authorList>
            <person name="Chung E.J."/>
            <person name="Park J.A."/>
            <person name="Pramanik P."/>
            <person name="Bibi F."/>
            <person name="Jeon C.O."/>
            <person name="Chung Y.R."/>
        </authorList>
    </citation>
    <scope>NUCLEOTIDE SEQUENCE [LARGE SCALE GENOMIC DNA]</scope>
    <source>
        <strain evidence="6 7">YC6898</strain>
    </source>
</reference>
<organism evidence="6 7">
    <name type="scientific">Pseudohoeflea suaedae</name>
    <dbReference type="NCBI Taxonomy" id="877384"/>
    <lineage>
        <taxon>Bacteria</taxon>
        <taxon>Pseudomonadati</taxon>
        <taxon>Pseudomonadota</taxon>
        <taxon>Alphaproteobacteria</taxon>
        <taxon>Hyphomicrobiales</taxon>
        <taxon>Rhizobiaceae</taxon>
        <taxon>Pseudohoeflea</taxon>
    </lineage>
</organism>
<feature type="domain" description="HTH lysR-type" evidence="5">
    <location>
        <begin position="14"/>
        <end position="71"/>
    </location>
</feature>
<keyword evidence="4" id="KW-0804">Transcription</keyword>
<gene>
    <name evidence="6" type="ORF">E2A64_02115</name>
</gene>
<dbReference type="SUPFAM" id="SSF53850">
    <property type="entry name" value="Periplasmic binding protein-like II"/>
    <property type="match status" value="1"/>
</dbReference>
<keyword evidence="3" id="KW-0238">DNA-binding</keyword>
<comment type="similarity">
    <text evidence="1">Belongs to the LysR transcriptional regulatory family.</text>
</comment>
<dbReference type="PROSITE" id="PS50931">
    <property type="entry name" value="HTH_LYSR"/>
    <property type="match status" value="1"/>
</dbReference>
<evidence type="ECO:0000259" key="5">
    <source>
        <dbReference type="PROSITE" id="PS50931"/>
    </source>
</evidence>
<evidence type="ECO:0000256" key="1">
    <source>
        <dbReference type="ARBA" id="ARBA00009437"/>
    </source>
</evidence>
<dbReference type="InterPro" id="IPR058163">
    <property type="entry name" value="LysR-type_TF_proteobact-type"/>
</dbReference>
<evidence type="ECO:0000313" key="6">
    <source>
        <dbReference type="EMBL" id="TDH37952.1"/>
    </source>
</evidence>
<sequence>MHKEKLCMPNSSLPPLSAVRAFEAAARHLSFTRAGEELGMTQAAVSYQIRLLEERVGEPLFVRRPRQVALTEAGTRLAPHIWDAFDRMRLAFDDLARDSGGTLNINAVPTFAINWLGSRIGRFQIENPDLAIRMETATSLIDFADNAADVALRSGKGDWPGLRGHKLLEAVYTPMLSPKLAASIGGVKEPADLMKLPILDPGDHWWSEWSAAAGLGTEWLEGMPSNRMGVQVMEAVMATASTGVAILTPAFYERELATGALIQPFDIYGYSGEAYWLVYPEARRNVPKIRRFRDWILKEAGMA</sequence>
<dbReference type="GO" id="GO:0006351">
    <property type="term" value="P:DNA-templated transcription"/>
    <property type="evidence" value="ECO:0007669"/>
    <property type="project" value="TreeGrafter"/>
</dbReference>
<dbReference type="InterPro" id="IPR036390">
    <property type="entry name" value="WH_DNA-bd_sf"/>
</dbReference>
<dbReference type="Pfam" id="PF03466">
    <property type="entry name" value="LysR_substrate"/>
    <property type="match status" value="1"/>
</dbReference>
<evidence type="ECO:0000313" key="7">
    <source>
        <dbReference type="Proteomes" id="UP000295131"/>
    </source>
</evidence>
<dbReference type="Gene3D" id="3.40.190.10">
    <property type="entry name" value="Periplasmic binding protein-like II"/>
    <property type="match status" value="2"/>
</dbReference>